<dbReference type="STRING" id="7897.ENSLACP00000004179"/>
<dbReference type="NCBIfam" id="NF041940">
    <property type="entry name" value="choice_anch_X"/>
    <property type="match status" value="1"/>
</dbReference>
<reference evidence="2" key="2">
    <citation type="submission" date="2025-08" db="UniProtKB">
        <authorList>
            <consortium name="Ensembl"/>
        </authorList>
    </citation>
    <scope>IDENTIFICATION</scope>
</reference>
<protein>
    <submittedName>
        <fullName evidence="2">Uncharacterized protein</fullName>
    </submittedName>
</protein>
<accession>H3A3F8</accession>
<proteinExistence type="predicted"/>
<feature type="region of interest" description="Disordered" evidence="1">
    <location>
        <begin position="271"/>
        <end position="290"/>
    </location>
</feature>
<reference evidence="2" key="3">
    <citation type="submission" date="2025-09" db="UniProtKB">
        <authorList>
            <consortium name="Ensembl"/>
        </authorList>
    </citation>
    <scope>IDENTIFICATION</scope>
</reference>
<name>H3A3F8_LATCH</name>
<reference evidence="3" key="1">
    <citation type="submission" date="2011-08" db="EMBL/GenBank/DDBJ databases">
        <title>The draft genome of Latimeria chalumnae.</title>
        <authorList>
            <person name="Di Palma F."/>
            <person name="Alfoldi J."/>
            <person name="Johnson J."/>
            <person name="Berlin A."/>
            <person name="Gnerre S."/>
            <person name="Jaffe D."/>
            <person name="MacCallum I."/>
            <person name="Young S."/>
            <person name="Walker B.J."/>
            <person name="Lander E."/>
            <person name="Lindblad-Toh K."/>
        </authorList>
    </citation>
    <scope>NUCLEOTIDE SEQUENCE [LARGE SCALE GENOMIC DNA]</scope>
    <source>
        <strain evidence="3">Wild caught</strain>
    </source>
</reference>
<dbReference type="AlphaFoldDB" id="H3A3F8"/>
<evidence type="ECO:0000256" key="1">
    <source>
        <dbReference type="SAM" id="MobiDB-lite"/>
    </source>
</evidence>
<evidence type="ECO:0000313" key="2">
    <source>
        <dbReference type="Ensembl" id="ENSLACP00000004179.1"/>
    </source>
</evidence>
<feature type="compositionally biased region" description="Low complexity" evidence="1">
    <location>
        <begin position="280"/>
        <end position="290"/>
    </location>
</feature>
<dbReference type="GeneTree" id="ENSGT00940000154682"/>
<keyword evidence="3" id="KW-1185">Reference proteome</keyword>
<dbReference type="EMBL" id="AFYH01190713">
    <property type="status" value="NOT_ANNOTATED_CDS"/>
    <property type="molecule type" value="Genomic_DNA"/>
</dbReference>
<dbReference type="eggNOG" id="ENOG502QRRD">
    <property type="taxonomic scope" value="Eukaryota"/>
</dbReference>
<dbReference type="Ensembl" id="ENSLACT00000004215.1">
    <property type="protein sequence ID" value="ENSLACP00000004179.1"/>
    <property type="gene ID" value="ENSLACG00000003716.1"/>
</dbReference>
<dbReference type="InParanoid" id="H3A3F8"/>
<dbReference type="HOGENOM" id="CLU_047349_0_0_1"/>
<organism evidence="2 3">
    <name type="scientific">Latimeria chalumnae</name>
    <name type="common">Coelacanth</name>
    <dbReference type="NCBI Taxonomy" id="7897"/>
    <lineage>
        <taxon>Eukaryota</taxon>
        <taxon>Metazoa</taxon>
        <taxon>Chordata</taxon>
        <taxon>Craniata</taxon>
        <taxon>Vertebrata</taxon>
        <taxon>Euteleostomi</taxon>
        <taxon>Coelacanthiformes</taxon>
        <taxon>Coelacanthidae</taxon>
        <taxon>Latimeria</taxon>
    </lineage>
</organism>
<dbReference type="OMA" id="NFGFKPG"/>
<dbReference type="Proteomes" id="UP000008672">
    <property type="component" value="Unassembled WGS sequence"/>
</dbReference>
<dbReference type="Bgee" id="ENSLACG00000003716">
    <property type="expression patterns" value="Expressed in muscle tissue and 6 other cell types or tissues"/>
</dbReference>
<evidence type="ECO:0000313" key="3">
    <source>
        <dbReference type="Proteomes" id="UP000008672"/>
    </source>
</evidence>
<sequence>LATLTGGKKFFTTDSLDSNGLIDDFSATSSSSGEFVGVSLQLASTGEHRAPRTWLNDTVFIDSMVGNKTVFIVTWQHALPDIHVYSPNGDMYTNAHMLITAEVKKAQLSIPGVARPGTWNYSIYNKNSQNQVFTVTVLSQATDESVPPITIHAEMNKDNNTYPNPMAVYAEVFQGSNIVIQANITVVIDRADGSKVELVLSDDGLGADSLKDDGVYSGFYYNFSGNGRYSLKVKAEGIEGTAKISMRAQSVAPYIAAYVDETGTIHSPKRNLRVDENEASTSTDSFSRTTTGGSFTVSNVPSVPTDDFSPARVTDLTAAIVDQEFQLSWTAPGDDLDQGTVSSYEIRVSHTLKTLRDNFTDADIINPTRLSLQPAGSVEVF</sequence>